<proteinExistence type="predicted"/>
<dbReference type="Proteomes" id="UP001500604">
    <property type="component" value="Unassembled WGS sequence"/>
</dbReference>
<protein>
    <submittedName>
        <fullName evidence="5">Uncharacterized protein</fullName>
    </submittedName>
</protein>
<sequence>MRDADMMLADITSDDATDPVDLDNATLTIGSTETDTLDGVERADLSGGASVNSLDASGFTLGGVILRTGGGVDSLVGSANDNDQFYIDTTGLVAGTDKVSVNIGGGTDNEIIVEGMDSSITQEDFEWVSFTGKDNATYTVNAGDTATIDGDISVDGMNIKIAAGTVKIKGYTIDTSHATAAGDITIKGKEITIDEGAQLIALASTNVSNAVHGDITVLAESRLLPWTSGWYNYDNLKAKVFIGETVGTGNTQTTLKGGNVSVGAVVNSQNYLAASNSNNNNWFAEKALSVAEAAIEFSEGLALLGAVSRAVSTAKIEIGEFARITAEASPDTSQNTGNVTIVSSSLAQASAKPYSWGFAASVGIIENESKVTINGNVNAAGDVYIHADAKNAMDVEANPTKLSNMAGSVAVSVIQSTAEANVKDGSVMTVGGNLNVSSNTSEINTTVARSIAGVKGKLGIALAIAVDESHTNAYLDGTVTVAGDITVEASMDDHILNDNGANSGIGANNSLGAISDNLIGIGSLFLSPAASPGIKAFAGVGTDSKGDYLTDAAKSQKSRLSDPIKDATTKFLSSKSDAFDKWWNTTSEPKTKGDAYDVAAAIAVHVDSNDVTARIGDGVVDAANKQSVQAGGNITVQAVLESRPSLTSDSKAIDYGAATGDDSRFTTETGFSAAIAMGYYDSQSKAYINKDAVVDAAGKLTVNAETRNQIDPSSLWGANLITPLLEDVGTSDYKDTDTGATLTAGTLVESKDSTGKTIQYEFLSDVAEYNVDLNNEDFEDDTRWLMLDPVQNKIGEFITTAASYLDSNLGLDDHLIDSWTASRADGQKKTAAGSVAVLVMNQSADATIKEGASINQDTTYQDEATDQNVTVSAASVAHMINLGGNFAPFGVTGDTDKPGGDDKTYSGWKPKARAGGYGTKAADDGDAVGVALLGYAYVNDVTAKIEDGVMLYADSLKVDADNETLSVTFGASGGQADNMAFNGAMLATVLINSTIAQVDDGANITVGNGSADNDGNSVLINANDTAYIFTVAGAVASSETTGVGASVAVNVIERETEALIGSRYGDDARYGSGVFTATGNVKLFAENDGVAASLALAGSKVSKSPAADSDSVPTDTASNGSGGSSDPSSSNGLSNSDGSTTTSPELMKMNQSQSYQDGIADMSSRWTAEEEAKEAAKPGQTGMGISGSVTINIGDDNAEAYIRNAYDIDVGDLTIKASDLSIYGSISGAMTYVKDDNGGTARGIAGSASFSFVTGTVNASVVSADSLLADLLDFDATRNGWVASLTASIAGATGRSGTAIAGSVAVTRTTFTTKTGLSSISGNTVIDGTINLNADDHTQIILIAGSGGFGGKTGVGSAVAFTQIQNTTESVIDGLSNLKHGGDVTVTAQSTGLVVSITGSVGTAGGQSTTGLGAAGTLSMNFINNTIESKLLNTTTTADSTGNISLLADDVSSIYSFAGGFAKGKSLGLGFALGFNFIDNTVTAKVSGSTLRTSGGLSVKAEESSVLGTLVVGGSGAEKLAVAGSLAATSTNNDITATITGDSDIAVDGAVLVSASDTTTSVNLSGGLAYSSQQGAVGAAIGVNLINNTVLAEINSSKVVSNTSTLDVLASAKSVLVSVAVGGAGAQNFAVGGSISVNEVTNTIQACIKDDADATVATDVEASGAVSVAAADSTTMVVIAGAGAYSGSGSAVGASASTTEVGNTVQAYIDSAKVESKNAGVNVLAGFSPSGSDVDLAGLGVDTSELPSDTDFGAQVINVTIAGAYANSFAAGAAISLNWLNNTVEAYINNADVDASSDVTVAAEDDADLISIAIGAAGSSGSAVGAAIAYNYIGGDPGDPTRNVAENRDAINTGIIRAYIGGSSTVDSSLGAVNVYADSAASIVNITVGASGASNVAIAGSISINFMRNLVNASIQGGAKVTGYTDVNVRATTTPIMVIVAGGASGASTGAAAIASATNDMRSDLQARIEGSGTEATATTGDIKVAAKVLNTDQLPSVALADDGDADSDDDPILDAQIWSFTISGSGAGTVGGAASLSLNWIRNSVEARIADSAKAQADSGAVSVSASDQATLNSLAGGGSGAGTAAIGAAVGYNYVGGNPDDPGDYDTANIIRAYIDNATVIADTVTVSATSDADINTFSVSITGSGTFAGAGSFSLNWIRKTVDAHISGGASVTTTGDINVLATDTSDIRSGSTQISGSGTVAIGAAVAYNEIDNTVKSYVDGSSAVVTTGNAGNIRIVATSDATISTLSAGISGSGTTSVAGSASSNLIHNDVRAYINGGTVTTDDNILVQAESDDTIKSYAGTLSGSGTVGVGGTVVVNQLDNDTQAYITGDATVVAKGSGSSLAIKQWADDASGTESTENLNGLAVIATNDEEIDVVAVSLGLAGQVGIGANVIVNKVTNTTRAYISDASVNNNSNRGKQVKVRAHQHTDISSGGGALAFGGGAAGVGASIDTDIVDNTTQAYVADDDVSTDEDHIYAGEGLDVSALSREKILSASAGVGAGFYAGVAGAASGVKSTSDTDAIIRLAKVTSDAGVNVDANSRVELELYDGAIGGGIVGAGGSVAVGLLDGNTRAYIEGATIDASGTVQVNSDSEEDVSVLVGTLAAGAAGIAGSVSVVETNSNTTAYIGAYVPGSGAATNANVTSGADTKVKATSNITFDNDIGAGGLGGGGVGASIDVVTAKNAVDAHIGANSVVMAEGDVTVEAEANRTIDSMVMAFAGGGTFGVSGAVSVISVGTGLDSAGNEQATPAQEKIDAAFSDSNPNGLGSDDTAQRADSVATSSHFTVSVGEDPSVSDTTAYIGDGAQITAGSNGASADILVKATETADIQQIAGGAAIGGVGLSVGGSVGVLNLSGATTAYIDNNTDISATDDIKIKAIFTAEDVDVYSYGGSAGTVGLGAQVSVINDTATQRAFVDHGTTSSNGARITKADDLIITAEASRNYDVEAKGVTAGSIAAGAAVGDVDIGGTTLAYLGDYAQVGQDSDSVGDVLITATSNATVTENIWSVAAGIGAGSGNDASVRIDPSVKAFIGNNAAVSVTNTVDIQAAATPKADVTVHGVNAGGLAVGVSLTDITIAPTVIAALGDPDDATQGSVSITAASLSIAAETKVPDNSYTAKAYSLGAAGALIGVDATLSTINNNSTVKSFVADGATLAITGATTLSATNNTKQKSEADSYSGGLLAAGGSSAKAKSDTTTLAFLGDGVDLTGSTLQITAVGNDDNYAEGTAGAGGIVGGSGTEAITVNKSTVTAEIREGASGKDIDLTQRGAGTLVIKAEQNATFDSKINVGSGGVLGATGAKADHDVTANVTAGIGADAVIKATDIDMDAITKLRKNGVSGDNIKGTTGGVASAAGADSFTNVNMTTRVVIGDSASLTVEDGASDAGDMTLDALNDFILNDKVTLISGGAVSGAGATMEIKTDTNIAEVYVGEDAQLSSVGDVQISARGTGEAVGKVNVETYGGGTVAVADTTVEVRPENKVTFAANSFLTTDGNLNISTGTDTSFNRDQYKLEARTDNFAGSAIPINSLDATAKLIQNNTITVAAGAVLETARDARLHAERLGFADMAAKAKGVNWTSEVAKAISGGSELYDGTIETEAHATVDVDGTVRTGIDRKQELVLDAIVNGQVTSSTQTDGVTFRTVTDQLDSELVQELQYAQKQLNQYKDTNANLKAFYESEVARITSELEAQGLWSTDENGLSGYTKQDVLIVEVDPIWAQAGTIDVRSDVLQGDGVFDAPGDASVEITNNTAAFLEIKGISIPDSNGGLFLNGVEVASNSEIETYNQADEGVSAGSANFSTVTAGGSENPPFITISNTFDESDPANAGIPTPDITITGNVENPQGNLTVSNPDGKVTFEAQVRAENMNVVGKSVYISGLTDYSVGGETYSKLDSLTNNGQQKAASDAAVIAELTKTPTGVSLYGDRIVIQAEYLNLNGIMQSGKPDYNLTLGTATANEISSISRSTSGLVKLTTASTDDYTVYYNTTTGKIEVQEIRVSGGYIELEGHMLNTGAGEIRVLGGYGKISVTNNTAYDVVVKSLDASQRGEGTLVIKDKAKGTSANPHVTIYTKDENGVTIKEDGKSDVAGSDSSTYSIKSGWRYGWSVDVLDATRYYKTVKKSGWLGIDAFAKDPSPDYWDTTERLEGPTLTDEGPYFFLDAAKVNDAYTYVSDPQVDATKTKTYIEDRWTTSTWYGKKTYYTKYVKEEYTTTTHTHTVKADYGVNINFIGYDAGRVSLTSTVAGADILIDGSILNSSGTTIISSKGDIRQTSEDSYITGKRVVLSATGDIGQVVVDGNGDMVDSGALTVNLADHAYASLKATAGGVVHIAAGSGDLAIDSVKAGSGETVRLVAKENITVAQKTSSSWYTGSVQGGTVALVAEEGSVGNSSSRALALNSGTSLSHYVAVDAKTDIYLKETSGDLRLKEAISASGDVYINVASGSLKDANDSAVRDDRTYDELLNGVWSDLQLTDGTGAQNKIDQTLVDYVSNREQEYDTYWQYRGMQVDPSVYDATFEVPLSSDEQTYYTNAGWTVGEIQTLVNKRTEEYHSLHGQYGSYGDSYNDSFTYTLSDAERDSLTASIKVWTEDELLNLFSAGLIEPITDTQTSVEDANISAAGTVSIVASGSVGSATGSQVIDLSGPTVSLTDDERVALAAAERTDVAYLAGDIVSAKVNFLNNSNSADTIVRTDGGNWQTDGFQAGMTIQVFGTADNANENGQFFTIESVTANTITLSDDDQLSTEYRAKITLAEIIADPTVDGASITGIRIDLRDDVDVDALGSVSATGSGDVFLGSELDVKLDTVVAGDTVRIKTGKSIINAGGSSVTNVTSSDVILEAADGSIGSASDQIYINLAADAIFTARVSGDIYLTERTDDINVGTLYAQSGGIYLTAESGAIVDGLDHDFANISAATELMLTASAGVGEDGDYLETDLATDATLTIAAGADVYVHEVLGNMNIREVLADGGNVDLRAHLAIKDTEDASGDVVTGLPEADVIGNSITLTSENDAIGISGNDLDINSAYRSAGTVTTSSALNTYLIETDGDLSINTIGTGADYTAFILGRDNILNGNADANASNVTSGKTRLFAEGDIGASDKRLQTTVGYMEGRSTSGNVWITNTGHLTIGGLDQANGMVATGTVNIEAHSPITVEKSIITDDDILLYAGEDNNDVAGEEDDLTVKAGVTIQSTAGTVTLRAGDNLVIESGAMVSALGDLLLQGDYENLDAAGTTIHNLGTLSGANITIEGEAGSDIILLDGVITTAGILSIAGAAGSDDIQLLGSLTGSTRIDVDGGSEGDSILIDVSLLTGDTYVIGGTGDDTLTVNELHSRSDVLSLDGQGGGDQYIITMTDTDADGVTLTDYVIDVHDSGDAADGVDNLTIHGRGFAGDTGADKDDVFLIRNNFIARLHGEVETNTFADPVERINYDNSLNDLTGGVLINGGEGSDSFFLDDTSALMTIDGGSGRDTFQVGQIFGEAPVTAPGDEVAGTAVTRGYLSYGNSEELTLLGGDDGDSFTVYSNKAKLFMKGEKGNDEFVVRAFVADDNIDLNGGDDDDTIDYNVNAPLSIDGGSGFDTLTAIGTEADDTFIVTRDSIIGAGLNITYDGVESVDVDALEGDDTFIIESTHEGVITTLIGGLGSDNFIVGSEGLTSAIQGSLILEGGLTMVDRALKTPVVLPTEQATSAKEIPSITDETIQTDTVTLFNDASNTDDSGQFTTSSVSGLNMDDTAIVVAGENGAPDRTIAGGLTYFGMEVVEVVMGSGNDTLAVDTTAISNSAAMVFSHNVGLGVSYITLQDGSSWFDQGFRVGDKIVVADTTGNDGTYTIDSISLDGSRVSLVSGEQLTDETVTASIQRQNPVMVAHGGGNREVVNPVSGDTEMGGDTITVTGTDAKNVPLLIFGDTSQDGSRYASLRGAGLDPVVGYANAGNDMIDASGASSGVVIYGGAGDDTIYGSQGNDHIAGGSGNDTLYGLGGNDHLYGDSGFNIDLSQRLSLATEVLTVVTVTDPVNDGANADDLTVGNDTIDGGMGDDIIFGDHGVITQIRDGSPEQLRLMTTGNVSHIETTVEDQGGNDTLLGGDDNDIILAGAGADKVAGDAGDDILIGDNGEVDRNVDGDLITIDLVQNSTVDHGGIDTLQGNAGNDWLLGGVGGDQLYGANEDGSPLGLLDNDDDLILGDHGIITLAAGQIISVASLRLQNGGNDTIRAGDGNNLVIAGFGQDDVTAGSGNDILAGDNAKATFTDGHLITLTSTDLDDSTGGNDTLDLGDGFNRVIGGTGTDSITGGTGVDHVLGDHGTLTYDVADILQSAVSALIDQGARDVITLSNGSNVVIAGQGNDDVTTTGDDDIVIGDNGSAQFTDGHLITLTSTDLNESTGGNDTLNLGDGFNRVIGGTGTDTITGGTGVDHVLGDHGVLTYDVSDILQSAVSALMDQGARDVITLSNGSNVVIAGQGNDEVTTTGDDDIVIGDNGSAQFTDGHLITLTSTDLDDTTGGDDTINIGDGFNRVIGGTGTDTITAGTGVDHVLGDHGTLTYDVADILQSAESALIEQGARDVITLSSGNNVVIAGQGGDEVTSTGGDDIVIGDNGSAQFTDGHLITLTSTDLDDTTGGDDTINIGGGFNRVLGGTGTDTITGGIGVDHVLGDHGTLTYDVADILQSAESALIDQGARDVISLSSGNNVVIAGLGDDDVTTTGDDDIVLGDNGSAQFTDGHLITLTSTDLDDSTGGNDTINVGDGFNRVIGGTGEDSINGGSGVDQVIGDHGQMTWDVTDILREAISTLPSQGSDDTITLSDGGNTVIAGMGDDTVETGDGNDHILGDNGVVSYDARGLITEAETTDFALGGIDTIQAGDGDNVILAGFAGDTVTTGIGNDTVIGDNGRVTFTDGIRTRAETLDTVSSTGGNDEISLGDGEDQALGGVGADKIENASGETVMIGDDGYIDSDTAGRYVEGATGSTVLGDDDELLGGSDRDVLFGGVANDVLEGRDGDDLIVGDGAKVTRTSQTLILETIDFFTGGDDTLKGDEGLDRMIGGFGSDLFYGNLSEDIMVGEYARMTFAENGNAEQATVIVTLAQGGLDLLRVTEKSLYTKVAAINTHSFLNLRPISSLGIATPMRGNAANAQDFLENLVSHISDNNRSSARSAGIDFLLPSEPTAAGDGEGEEPAQCESVTDENGNVIPCAEPAVQDGIPVEDSAAVDVEANPQPNGLNHAETAVPEKSDAEDDLAATGSIAAASLAWGTAALARRKDNAEAKFNQSAISDLQKRQKAKRFMRWDNVSL</sequence>
<dbReference type="InterPro" id="IPR011049">
    <property type="entry name" value="Serralysin-like_metalloprot_C"/>
</dbReference>
<feature type="region of interest" description="Disordered" evidence="4">
    <location>
        <begin position="7150"/>
        <end position="7175"/>
    </location>
</feature>
<evidence type="ECO:0000313" key="5">
    <source>
        <dbReference type="EMBL" id="GAA4652677.1"/>
    </source>
</evidence>
<organism evidence="5 6">
    <name type="scientific">Kistimonas scapharcae</name>
    <dbReference type="NCBI Taxonomy" id="1036133"/>
    <lineage>
        <taxon>Bacteria</taxon>
        <taxon>Pseudomonadati</taxon>
        <taxon>Pseudomonadota</taxon>
        <taxon>Gammaproteobacteria</taxon>
        <taxon>Oceanospirillales</taxon>
        <taxon>Endozoicomonadaceae</taxon>
        <taxon>Kistimonas</taxon>
    </lineage>
</organism>
<keyword evidence="6" id="KW-1185">Reference proteome</keyword>
<reference evidence="6" key="1">
    <citation type="journal article" date="2019" name="Int. J. Syst. Evol. Microbiol.">
        <title>The Global Catalogue of Microorganisms (GCM) 10K type strain sequencing project: providing services to taxonomists for standard genome sequencing and annotation.</title>
        <authorList>
            <consortium name="The Broad Institute Genomics Platform"/>
            <consortium name="The Broad Institute Genome Sequencing Center for Infectious Disease"/>
            <person name="Wu L."/>
            <person name="Ma J."/>
        </authorList>
    </citation>
    <scope>NUCLEOTIDE SEQUENCE [LARGE SCALE GENOMIC DNA]</scope>
    <source>
        <strain evidence="6">JCM 17805</strain>
    </source>
</reference>
<dbReference type="EMBL" id="BAABFL010000479">
    <property type="protein sequence ID" value="GAA4652677.1"/>
    <property type="molecule type" value="Genomic_DNA"/>
</dbReference>
<feature type="region of interest" description="Disordered" evidence="4">
    <location>
        <begin position="7202"/>
        <end position="7225"/>
    </location>
</feature>
<dbReference type="InterPro" id="IPR018511">
    <property type="entry name" value="Hemolysin-typ_Ca-bd_CS"/>
</dbReference>
<keyword evidence="2" id="KW-0964">Secreted</keyword>
<dbReference type="NCBIfam" id="NF012206">
    <property type="entry name" value="LktA_tand_53"/>
    <property type="match status" value="16"/>
</dbReference>
<accession>A0ABP8V9V8</accession>
<evidence type="ECO:0000256" key="1">
    <source>
        <dbReference type="ARBA" id="ARBA00004613"/>
    </source>
</evidence>
<evidence type="ECO:0000256" key="3">
    <source>
        <dbReference type="ARBA" id="ARBA00022837"/>
    </source>
</evidence>
<feature type="compositionally biased region" description="Low complexity" evidence="4">
    <location>
        <begin position="1124"/>
        <end position="1143"/>
    </location>
</feature>
<comment type="caution">
    <text evidence="5">The sequence shown here is derived from an EMBL/GenBank/DDBJ whole genome shotgun (WGS) entry which is preliminary data.</text>
</comment>
<dbReference type="PANTHER" id="PTHR38340:SF1">
    <property type="entry name" value="S-LAYER PROTEIN"/>
    <property type="match status" value="1"/>
</dbReference>
<dbReference type="SUPFAM" id="SSF51120">
    <property type="entry name" value="beta-Roll"/>
    <property type="match status" value="7"/>
</dbReference>
<dbReference type="PROSITE" id="PS00330">
    <property type="entry name" value="HEMOLYSIN_CALCIUM"/>
    <property type="match status" value="1"/>
</dbReference>
<feature type="region of interest" description="Disordered" evidence="4">
    <location>
        <begin position="1163"/>
        <end position="1186"/>
    </location>
</feature>
<dbReference type="InterPro" id="IPR047881">
    <property type="entry name" value="LktA_repeat"/>
</dbReference>
<dbReference type="PANTHER" id="PTHR38340">
    <property type="entry name" value="S-LAYER PROTEIN"/>
    <property type="match status" value="1"/>
</dbReference>
<dbReference type="InterPro" id="IPR001343">
    <property type="entry name" value="Hemolysn_Ca-bd"/>
</dbReference>
<dbReference type="Pfam" id="PF00353">
    <property type="entry name" value="HemolysinCabind"/>
    <property type="match status" value="17"/>
</dbReference>
<name>A0ABP8V9V8_9GAMM</name>
<evidence type="ECO:0000256" key="4">
    <source>
        <dbReference type="SAM" id="MobiDB-lite"/>
    </source>
</evidence>
<dbReference type="InterPro" id="IPR050557">
    <property type="entry name" value="RTX_toxin/Mannuronan_C5-epim"/>
</dbReference>
<evidence type="ECO:0000256" key="2">
    <source>
        <dbReference type="ARBA" id="ARBA00022525"/>
    </source>
</evidence>
<gene>
    <name evidence="5" type="ORF">GCM10023116_49610</name>
</gene>
<feature type="region of interest" description="Disordered" evidence="4">
    <location>
        <begin position="1102"/>
        <end position="1145"/>
    </location>
</feature>
<keyword evidence="3" id="KW-0106">Calcium</keyword>
<evidence type="ECO:0000313" key="6">
    <source>
        <dbReference type="Proteomes" id="UP001500604"/>
    </source>
</evidence>
<feature type="compositionally biased region" description="Basic and acidic residues" evidence="4">
    <location>
        <begin position="1167"/>
        <end position="1176"/>
    </location>
</feature>
<dbReference type="PRINTS" id="PR00313">
    <property type="entry name" value="CABNDNGRPT"/>
</dbReference>
<comment type="subcellular location">
    <subcellularLocation>
        <location evidence="1">Secreted</location>
    </subcellularLocation>
</comment>